<organism evidence="2 3">
    <name type="scientific">Vibrio vulnificus</name>
    <dbReference type="NCBI Taxonomy" id="672"/>
    <lineage>
        <taxon>Bacteria</taxon>
        <taxon>Pseudomonadati</taxon>
        <taxon>Pseudomonadota</taxon>
        <taxon>Gammaproteobacteria</taxon>
        <taxon>Vibrionales</taxon>
        <taxon>Vibrionaceae</taxon>
        <taxon>Vibrio</taxon>
    </lineage>
</organism>
<proteinExistence type="predicted"/>
<dbReference type="InterPro" id="IPR022562">
    <property type="entry name" value="DUF3466"/>
</dbReference>
<gene>
    <name evidence="2" type="ORF">FORC53_1534</name>
</gene>
<evidence type="ECO:0000313" key="2">
    <source>
        <dbReference type="EMBL" id="AXX59873.1"/>
    </source>
</evidence>
<sequence>MNCSIRFKLTTVALLVGSAMNANAALYKVYEYSPENDLETHGVAIQPSDKDCWNGECSEAEFSIAVETKKLKEGFNYRDESPFFSPAGFDWLSDGYDGFRDYCYRYLRYQDILCDNWSSEEWKGYSYELDGNYDNSIAYQNDTPISAENAVVNSLFVNGSNVVSIGNYRDGNNAIRNVAFFGDQVLKLPTANESGLPGSQDEIQSHGWSSTNDGGNTYVVGSISRKYDGNSYTSKAAVWINNEPKLIDWDGAGVRDSLRPQGSSRDITVIDGEIFAVGYNSDSDERLRGAIFKSADNGATWKSTFVAGFPYGVEYYLNSTLYSVNKNKISVGTSKLSEARNGSYSNSLFYVDDITSPNYNSFSGGIFFDGANGTVGAINNFNEVVGSIDAETHREYEGKPRAKRGFITTIDLPGKDPSREERLGFKAWYLDDLTNGLEDNNKYRIIDATDVNDSGVISGTAQLCKEGFSSSSHNATCSGDITLVAVKLIPISGATNDDIKPRSFEKEKVERSGAGLGWLSLTLLVLFGFRRK</sequence>
<evidence type="ECO:0000313" key="3">
    <source>
        <dbReference type="Proteomes" id="UP000263418"/>
    </source>
</evidence>
<dbReference type="NCBIfam" id="TIGR03501">
    <property type="entry name" value="GlyGly_CTERM"/>
    <property type="match status" value="1"/>
</dbReference>
<protein>
    <recommendedName>
        <fullName evidence="4">DUF3466 family protein</fullName>
    </recommendedName>
</protein>
<keyword evidence="1" id="KW-0732">Signal</keyword>
<dbReference type="Proteomes" id="UP000263418">
    <property type="component" value="Chromosome 1"/>
</dbReference>
<dbReference type="AlphaFoldDB" id="A0AAN1UC36"/>
<evidence type="ECO:0000256" key="1">
    <source>
        <dbReference type="SAM" id="SignalP"/>
    </source>
</evidence>
<accession>A0AAN1UC36</accession>
<dbReference type="Pfam" id="PF11949">
    <property type="entry name" value="DUF3466"/>
    <property type="match status" value="1"/>
</dbReference>
<evidence type="ECO:0008006" key="4">
    <source>
        <dbReference type="Google" id="ProtNLM"/>
    </source>
</evidence>
<dbReference type="InterPro" id="IPR020008">
    <property type="entry name" value="GlyGly_CTERM"/>
</dbReference>
<name>A0AAN1UC36_VIBVL</name>
<reference evidence="2 3" key="1">
    <citation type="submission" date="2017-01" db="EMBL/GenBank/DDBJ databases">
        <title>Complete Genome Sequence of Vibrio vulnificus FORC_053.</title>
        <authorList>
            <consortium name="Food-borne Pathogen Omics Research Center"/>
            <person name="Chung H.Y."/>
            <person name="Na E.J."/>
            <person name="Song J.S."/>
            <person name="Kim H."/>
            <person name="Lee J.-H."/>
            <person name="Ryu S."/>
            <person name="Choi S.H."/>
        </authorList>
    </citation>
    <scope>NUCLEOTIDE SEQUENCE [LARGE SCALE GENOMIC DNA]</scope>
    <source>
        <strain evidence="2 3">FORC_053</strain>
    </source>
</reference>
<feature type="signal peptide" evidence="1">
    <location>
        <begin position="1"/>
        <end position="24"/>
    </location>
</feature>
<dbReference type="EMBL" id="CP019290">
    <property type="protein sequence ID" value="AXX59873.1"/>
    <property type="molecule type" value="Genomic_DNA"/>
</dbReference>
<feature type="chain" id="PRO_5043044625" description="DUF3466 family protein" evidence="1">
    <location>
        <begin position="25"/>
        <end position="532"/>
    </location>
</feature>